<name>A0ABT7L790_9BACI</name>
<evidence type="ECO:0000313" key="2">
    <source>
        <dbReference type="EMBL" id="MDL4841713.1"/>
    </source>
</evidence>
<dbReference type="InterPro" id="IPR035218">
    <property type="entry name" value="DUF5327"/>
</dbReference>
<accession>A0ABT7L790</accession>
<protein>
    <submittedName>
        <fullName evidence="2">YwdI family protein</fullName>
    </submittedName>
</protein>
<organism evidence="2 3">
    <name type="scientific">Aquibacillus rhizosphaerae</name>
    <dbReference type="NCBI Taxonomy" id="3051431"/>
    <lineage>
        <taxon>Bacteria</taxon>
        <taxon>Bacillati</taxon>
        <taxon>Bacillota</taxon>
        <taxon>Bacilli</taxon>
        <taxon>Bacillales</taxon>
        <taxon>Bacillaceae</taxon>
        <taxon>Aquibacillus</taxon>
    </lineage>
</organism>
<comment type="caution">
    <text evidence="2">The sequence shown here is derived from an EMBL/GenBank/DDBJ whole genome shotgun (WGS) entry which is preliminary data.</text>
</comment>
<dbReference type="EMBL" id="JASTZU010000043">
    <property type="protein sequence ID" value="MDL4841713.1"/>
    <property type="molecule type" value="Genomic_DNA"/>
</dbReference>
<gene>
    <name evidence="2" type="ORF">QQS35_14835</name>
</gene>
<sequence length="99" mass="11156">MAISNKVVLQKMIAELQKAMEKEEQSDGVREHVRAVQLLGDLILESDQKNVNHDKLNQDLELKKMMGNIELPKSTKQTSQSQASYVNHGEANGDSIFDF</sequence>
<dbReference type="Pfam" id="PF17261">
    <property type="entry name" value="DUF5327"/>
    <property type="match status" value="1"/>
</dbReference>
<proteinExistence type="predicted"/>
<evidence type="ECO:0000313" key="3">
    <source>
        <dbReference type="Proteomes" id="UP001235343"/>
    </source>
</evidence>
<evidence type="ECO:0000256" key="1">
    <source>
        <dbReference type="SAM" id="MobiDB-lite"/>
    </source>
</evidence>
<keyword evidence="3" id="KW-1185">Reference proteome</keyword>
<feature type="region of interest" description="Disordered" evidence="1">
    <location>
        <begin position="73"/>
        <end position="99"/>
    </location>
</feature>
<dbReference type="Proteomes" id="UP001235343">
    <property type="component" value="Unassembled WGS sequence"/>
</dbReference>
<reference evidence="2 3" key="1">
    <citation type="submission" date="2023-06" db="EMBL/GenBank/DDBJ databases">
        <title>Aquibacillus rhizosphaerae LR5S19.</title>
        <authorList>
            <person name="Sun J.-Q."/>
        </authorList>
    </citation>
    <scope>NUCLEOTIDE SEQUENCE [LARGE SCALE GENOMIC DNA]</scope>
    <source>
        <strain evidence="2 3">LR5S19</strain>
    </source>
</reference>
<dbReference type="RefSeq" id="WP_285933002.1">
    <property type="nucleotide sequence ID" value="NZ_JASTZU010000043.1"/>
</dbReference>